<keyword evidence="6" id="KW-1185">Reference proteome</keyword>
<accession>A0ABS7CBP7</accession>
<dbReference type="InterPro" id="IPR027417">
    <property type="entry name" value="P-loop_NTPase"/>
</dbReference>
<evidence type="ECO:0000256" key="3">
    <source>
        <dbReference type="ARBA" id="ARBA00022840"/>
    </source>
</evidence>
<feature type="domain" description="ABC transporter" evidence="4">
    <location>
        <begin position="21"/>
        <end position="142"/>
    </location>
</feature>
<evidence type="ECO:0000259" key="4">
    <source>
        <dbReference type="Pfam" id="PF00005"/>
    </source>
</evidence>
<evidence type="ECO:0000256" key="1">
    <source>
        <dbReference type="ARBA" id="ARBA00022448"/>
    </source>
</evidence>
<dbReference type="Proteomes" id="UP001519887">
    <property type="component" value="Unassembled WGS sequence"/>
</dbReference>
<dbReference type="InterPro" id="IPR003439">
    <property type="entry name" value="ABC_transporter-like_ATP-bd"/>
</dbReference>
<organism evidence="5 6">
    <name type="scientific">Paenibacillus sepulcri</name>
    <dbReference type="NCBI Taxonomy" id="359917"/>
    <lineage>
        <taxon>Bacteria</taxon>
        <taxon>Bacillati</taxon>
        <taxon>Bacillota</taxon>
        <taxon>Bacilli</taxon>
        <taxon>Bacillales</taxon>
        <taxon>Paenibacillaceae</taxon>
        <taxon>Paenibacillus</taxon>
    </lineage>
</organism>
<keyword evidence="2" id="KW-0547">Nucleotide-binding</keyword>
<gene>
    <name evidence="5" type="ORF">K0U00_30315</name>
</gene>
<dbReference type="Pfam" id="PF00005">
    <property type="entry name" value="ABC_tran"/>
    <property type="match status" value="1"/>
</dbReference>
<dbReference type="PANTHER" id="PTHR45772:SF7">
    <property type="entry name" value="AMINO ACID ABC TRANSPORTER ATP-BINDING PROTEIN"/>
    <property type="match status" value="1"/>
</dbReference>
<dbReference type="GO" id="GO:0005524">
    <property type="term" value="F:ATP binding"/>
    <property type="evidence" value="ECO:0007669"/>
    <property type="project" value="UniProtKB-KW"/>
</dbReference>
<feature type="non-terminal residue" evidence="5">
    <location>
        <position position="145"/>
    </location>
</feature>
<protein>
    <submittedName>
        <fullName evidence="5">ATP-binding cassette domain-containing protein</fullName>
    </submittedName>
</protein>
<name>A0ABS7CBP7_9BACL</name>
<dbReference type="InterPro" id="IPR051120">
    <property type="entry name" value="ABC_AA/LPS_Transport"/>
</dbReference>
<dbReference type="Gene3D" id="3.40.50.300">
    <property type="entry name" value="P-loop containing nucleotide triphosphate hydrolases"/>
    <property type="match status" value="1"/>
</dbReference>
<evidence type="ECO:0000256" key="2">
    <source>
        <dbReference type="ARBA" id="ARBA00022741"/>
    </source>
</evidence>
<evidence type="ECO:0000313" key="5">
    <source>
        <dbReference type="EMBL" id="MBW7458343.1"/>
    </source>
</evidence>
<keyword evidence="1" id="KW-0813">Transport</keyword>
<sequence length="145" mass="16021">MTVLRVRNLVKRFGGLTAVGRVDYDFEQGTISAVIGPNGAGKTTLFNMITGIYAPDKGVIELEGRSIVGLKPHRITARGMARTFQNIRLFGGMSVIENVMVGMHGHLRSGLLGILLQLPRVRGEERRAEIEAYQLLEYVGLERQL</sequence>
<reference evidence="5 6" key="1">
    <citation type="submission" date="2021-07" db="EMBL/GenBank/DDBJ databases">
        <title>Paenibacillus radiodurans sp. nov., isolated from the southeastern edge of Tengger Desert.</title>
        <authorList>
            <person name="Zhang G."/>
        </authorList>
    </citation>
    <scope>NUCLEOTIDE SEQUENCE [LARGE SCALE GENOMIC DNA]</scope>
    <source>
        <strain evidence="5 6">CCM 7311</strain>
    </source>
</reference>
<dbReference type="PANTHER" id="PTHR45772">
    <property type="entry name" value="CONSERVED COMPONENT OF ABC TRANSPORTER FOR NATURAL AMINO ACIDS-RELATED"/>
    <property type="match status" value="1"/>
</dbReference>
<proteinExistence type="predicted"/>
<evidence type="ECO:0000313" key="6">
    <source>
        <dbReference type="Proteomes" id="UP001519887"/>
    </source>
</evidence>
<comment type="caution">
    <text evidence="5">The sequence shown here is derived from an EMBL/GenBank/DDBJ whole genome shotgun (WGS) entry which is preliminary data.</text>
</comment>
<dbReference type="SUPFAM" id="SSF52540">
    <property type="entry name" value="P-loop containing nucleoside triphosphate hydrolases"/>
    <property type="match status" value="1"/>
</dbReference>
<keyword evidence="3 5" id="KW-0067">ATP-binding</keyword>
<dbReference type="EMBL" id="JAHZIK010001160">
    <property type="protein sequence ID" value="MBW7458343.1"/>
    <property type="molecule type" value="Genomic_DNA"/>
</dbReference>